<dbReference type="PANTHER" id="PTHR33180">
    <property type="entry name" value="PHOTOSYSTEM II CP43 REACTION CENTER PROTEIN"/>
    <property type="match status" value="1"/>
</dbReference>
<feature type="compositionally biased region" description="Pro residues" evidence="1">
    <location>
        <begin position="116"/>
        <end position="126"/>
    </location>
</feature>
<proteinExistence type="predicted"/>
<evidence type="ECO:0000313" key="3">
    <source>
        <dbReference type="Proteomes" id="UP000011115"/>
    </source>
</evidence>
<dbReference type="InParanoid" id="M1DNY1"/>
<dbReference type="Gramene" id="PGSC0003DMT400092028">
    <property type="protein sequence ID" value="PGSC0003DMT400092028"/>
    <property type="gene ID" value="PGSC0003DMG400041599"/>
</dbReference>
<evidence type="ECO:0008006" key="4">
    <source>
        <dbReference type="Google" id="ProtNLM"/>
    </source>
</evidence>
<dbReference type="Proteomes" id="UP000011115">
    <property type="component" value="Unassembled WGS sequence"/>
</dbReference>
<sequence>MPPRRKSKGITLNEDVAASRGKATKLPSTGGKWKGKARASPEVSCDSDGVYATNLTTSESEDEHQESHIATFEEDELIAALRVEVRSKKMNDLSSIRTSQATTTSFPPIPAQAVVLPPPVKVPPPKSMNKLKTKGLKG</sequence>
<name>M1DNY1_SOLTU</name>
<dbReference type="HOGENOM" id="CLU_029307_5_1_1"/>
<evidence type="ECO:0000313" key="2">
    <source>
        <dbReference type="EnsemblPlants" id="PGSC0003DMT400092028"/>
    </source>
</evidence>
<protein>
    <recommendedName>
        <fullName evidence="4">Integrase core domain containing protein</fullName>
    </recommendedName>
</protein>
<keyword evidence="3" id="KW-1185">Reference proteome</keyword>
<dbReference type="PaxDb" id="4113-PGSC0003DMT400092028"/>
<evidence type="ECO:0000256" key="1">
    <source>
        <dbReference type="SAM" id="MobiDB-lite"/>
    </source>
</evidence>
<accession>M1DNY1</accession>
<feature type="compositionally biased region" description="Basic residues" evidence="1">
    <location>
        <begin position="129"/>
        <end position="138"/>
    </location>
</feature>
<dbReference type="PANTHER" id="PTHR33180:SF31">
    <property type="entry name" value="POLYPROTEIN PROTEIN"/>
    <property type="match status" value="1"/>
</dbReference>
<feature type="region of interest" description="Disordered" evidence="1">
    <location>
        <begin position="1"/>
        <end position="49"/>
    </location>
</feature>
<reference evidence="2" key="2">
    <citation type="submission" date="2015-06" db="UniProtKB">
        <authorList>
            <consortium name="EnsemblPlants"/>
        </authorList>
    </citation>
    <scope>IDENTIFICATION</scope>
    <source>
        <strain evidence="2">DM1-3 516 R44</strain>
    </source>
</reference>
<feature type="region of interest" description="Disordered" evidence="1">
    <location>
        <begin position="90"/>
        <end position="138"/>
    </location>
</feature>
<organism evidence="2 3">
    <name type="scientific">Solanum tuberosum</name>
    <name type="common">Potato</name>
    <dbReference type="NCBI Taxonomy" id="4113"/>
    <lineage>
        <taxon>Eukaryota</taxon>
        <taxon>Viridiplantae</taxon>
        <taxon>Streptophyta</taxon>
        <taxon>Embryophyta</taxon>
        <taxon>Tracheophyta</taxon>
        <taxon>Spermatophyta</taxon>
        <taxon>Magnoliopsida</taxon>
        <taxon>eudicotyledons</taxon>
        <taxon>Gunneridae</taxon>
        <taxon>Pentapetalae</taxon>
        <taxon>asterids</taxon>
        <taxon>lamiids</taxon>
        <taxon>Solanales</taxon>
        <taxon>Solanaceae</taxon>
        <taxon>Solanoideae</taxon>
        <taxon>Solaneae</taxon>
        <taxon>Solanum</taxon>
    </lineage>
</organism>
<dbReference type="AlphaFoldDB" id="M1DNY1"/>
<dbReference type="EnsemblPlants" id="PGSC0003DMT400092028">
    <property type="protein sequence ID" value="PGSC0003DMT400092028"/>
    <property type="gene ID" value="PGSC0003DMG400041599"/>
</dbReference>
<reference evidence="3" key="1">
    <citation type="journal article" date="2011" name="Nature">
        <title>Genome sequence and analysis of the tuber crop potato.</title>
        <authorList>
            <consortium name="The Potato Genome Sequencing Consortium"/>
        </authorList>
    </citation>
    <scope>NUCLEOTIDE SEQUENCE [LARGE SCALE GENOMIC DNA]</scope>
    <source>
        <strain evidence="3">cv. DM1-3 516 R44</strain>
    </source>
</reference>
<feature type="compositionally biased region" description="Polar residues" evidence="1">
    <location>
        <begin position="92"/>
        <end position="106"/>
    </location>
</feature>